<sequence>MTTAEQTMIERVARAIAGANMEDFDETPNLHMELARAAVEALREVDDGFFKRVTDLVRDGRYEVFGESYPVFRNFMRGAVDAILNEETGT</sequence>
<dbReference type="EMBL" id="JBHUHD010000001">
    <property type="protein sequence ID" value="MFD2142275.1"/>
    <property type="molecule type" value="Genomic_DNA"/>
</dbReference>
<dbReference type="RefSeq" id="WP_213351280.1">
    <property type="nucleotide sequence ID" value="NZ_JAHBGB010000006.1"/>
</dbReference>
<keyword evidence="2" id="KW-1185">Reference proteome</keyword>
<proteinExistence type="predicted"/>
<organism evidence="1 2">
    <name type="scientific">Ancylobacter oerskovii</name>
    <dbReference type="NCBI Taxonomy" id="459519"/>
    <lineage>
        <taxon>Bacteria</taxon>
        <taxon>Pseudomonadati</taxon>
        <taxon>Pseudomonadota</taxon>
        <taxon>Alphaproteobacteria</taxon>
        <taxon>Hyphomicrobiales</taxon>
        <taxon>Xanthobacteraceae</taxon>
        <taxon>Ancylobacter</taxon>
    </lineage>
</organism>
<protein>
    <submittedName>
        <fullName evidence="1">Uncharacterized protein</fullName>
    </submittedName>
</protein>
<accession>A0ABW4Z132</accession>
<dbReference type="Proteomes" id="UP001597299">
    <property type="component" value="Unassembled WGS sequence"/>
</dbReference>
<reference evidence="2" key="1">
    <citation type="journal article" date="2019" name="Int. J. Syst. Evol. Microbiol.">
        <title>The Global Catalogue of Microorganisms (GCM) 10K type strain sequencing project: providing services to taxonomists for standard genome sequencing and annotation.</title>
        <authorList>
            <consortium name="The Broad Institute Genomics Platform"/>
            <consortium name="The Broad Institute Genome Sequencing Center for Infectious Disease"/>
            <person name="Wu L."/>
            <person name="Ma J."/>
        </authorList>
    </citation>
    <scope>NUCLEOTIDE SEQUENCE [LARGE SCALE GENOMIC DNA]</scope>
    <source>
        <strain evidence="2">CCM 7435</strain>
    </source>
</reference>
<gene>
    <name evidence="1" type="ORF">ACFSNC_17855</name>
</gene>
<name>A0ABW4Z132_9HYPH</name>
<evidence type="ECO:0000313" key="1">
    <source>
        <dbReference type="EMBL" id="MFD2142275.1"/>
    </source>
</evidence>
<comment type="caution">
    <text evidence="1">The sequence shown here is derived from an EMBL/GenBank/DDBJ whole genome shotgun (WGS) entry which is preliminary data.</text>
</comment>
<evidence type="ECO:0000313" key="2">
    <source>
        <dbReference type="Proteomes" id="UP001597299"/>
    </source>
</evidence>